<evidence type="ECO:0000256" key="1">
    <source>
        <dbReference type="SAM" id="MobiDB-lite"/>
    </source>
</evidence>
<feature type="region of interest" description="Disordered" evidence="1">
    <location>
        <begin position="32"/>
        <end position="62"/>
    </location>
</feature>
<organism evidence="2 3">
    <name type="scientific">Lasiosphaeria ovina</name>
    <dbReference type="NCBI Taxonomy" id="92902"/>
    <lineage>
        <taxon>Eukaryota</taxon>
        <taxon>Fungi</taxon>
        <taxon>Dikarya</taxon>
        <taxon>Ascomycota</taxon>
        <taxon>Pezizomycotina</taxon>
        <taxon>Sordariomycetes</taxon>
        <taxon>Sordariomycetidae</taxon>
        <taxon>Sordariales</taxon>
        <taxon>Lasiosphaeriaceae</taxon>
        <taxon>Lasiosphaeria</taxon>
    </lineage>
</organism>
<sequence>MGKFTQRFRAWLGRKEAQPESRLDDHNAVHQNLTQSRESQTTTTAGMPKLEALPPHNDDPGIDPPAYGELAGSTAAIVAAAICTTTAALPAAKVSTATAFITSGIIRIASAAAAVPAADAPAFATVVTAAMTNVFNSLAAQPPVSSGTIICCSEIGGLPAIVPNILGPMRALRGKSQQVYQDVYPLLCYEIGMAIVATPASSKPAVAAALIAAVTAITNAVTTAPEASGPAVAAVYDGYVRHLADEVGNRMAALLPRQTPDLPPPYALL</sequence>
<keyword evidence="3" id="KW-1185">Reference proteome</keyword>
<evidence type="ECO:0000313" key="2">
    <source>
        <dbReference type="EMBL" id="KAK3370912.1"/>
    </source>
</evidence>
<dbReference type="Proteomes" id="UP001287356">
    <property type="component" value="Unassembled WGS sequence"/>
</dbReference>
<accession>A0AAE0K7D5</accession>
<evidence type="ECO:0000313" key="3">
    <source>
        <dbReference type="Proteomes" id="UP001287356"/>
    </source>
</evidence>
<feature type="compositionally biased region" description="Polar residues" evidence="1">
    <location>
        <begin position="32"/>
        <end position="45"/>
    </location>
</feature>
<gene>
    <name evidence="2" type="ORF">B0T24DRAFT_594785</name>
</gene>
<dbReference type="AlphaFoldDB" id="A0AAE0K7D5"/>
<reference evidence="2" key="1">
    <citation type="journal article" date="2023" name="Mol. Phylogenet. Evol.">
        <title>Genome-scale phylogeny and comparative genomics of the fungal order Sordariales.</title>
        <authorList>
            <person name="Hensen N."/>
            <person name="Bonometti L."/>
            <person name="Westerberg I."/>
            <person name="Brannstrom I.O."/>
            <person name="Guillou S."/>
            <person name="Cros-Aarteil S."/>
            <person name="Calhoun S."/>
            <person name="Haridas S."/>
            <person name="Kuo A."/>
            <person name="Mondo S."/>
            <person name="Pangilinan J."/>
            <person name="Riley R."/>
            <person name="LaButti K."/>
            <person name="Andreopoulos B."/>
            <person name="Lipzen A."/>
            <person name="Chen C."/>
            <person name="Yan M."/>
            <person name="Daum C."/>
            <person name="Ng V."/>
            <person name="Clum A."/>
            <person name="Steindorff A."/>
            <person name="Ohm R.A."/>
            <person name="Martin F."/>
            <person name="Silar P."/>
            <person name="Natvig D.O."/>
            <person name="Lalanne C."/>
            <person name="Gautier V."/>
            <person name="Ament-Velasquez S.L."/>
            <person name="Kruys A."/>
            <person name="Hutchinson M.I."/>
            <person name="Powell A.J."/>
            <person name="Barry K."/>
            <person name="Miller A.N."/>
            <person name="Grigoriev I.V."/>
            <person name="Debuchy R."/>
            <person name="Gladieux P."/>
            <person name="Hiltunen Thoren M."/>
            <person name="Johannesson H."/>
        </authorList>
    </citation>
    <scope>NUCLEOTIDE SEQUENCE</scope>
    <source>
        <strain evidence="2">CBS 958.72</strain>
    </source>
</reference>
<proteinExistence type="predicted"/>
<protein>
    <submittedName>
        <fullName evidence="2">Uncharacterized protein</fullName>
    </submittedName>
</protein>
<name>A0AAE0K7D5_9PEZI</name>
<reference evidence="2" key="2">
    <citation type="submission" date="2023-06" db="EMBL/GenBank/DDBJ databases">
        <authorList>
            <consortium name="Lawrence Berkeley National Laboratory"/>
            <person name="Haridas S."/>
            <person name="Hensen N."/>
            <person name="Bonometti L."/>
            <person name="Westerberg I."/>
            <person name="Brannstrom I.O."/>
            <person name="Guillou S."/>
            <person name="Cros-Aarteil S."/>
            <person name="Calhoun S."/>
            <person name="Kuo A."/>
            <person name="Mondo S."/>
            <person name="Pangilinan J."/>
            <person name="Riley R."/>
            <person name="Labutti K."/>
            <person name="Andreopoulos B."/>
            <person name="Lipzen A."/>
            <person name="Chen C."/>
            <person name="Yanf M."/>
            <person name="Daum C."/>
            <person name="Ng V."/>
            <person name="Clum A."/>
            <person name="Steindorff A."/>
            <person name="Ohm R."/>
            <person name="Martin F."/>
            <person name="Silar P."/>
            <person name="Natvig D."/>
            <person name="Lalanne C."/>
            <person name="Gautier V."/>
            <person name="Ament-Velasquez S.L."/>
            <person name="Kruys A."/>
            <person name="Hutchinson M.I."/>
            <person name="Powell A.J."/>
            <person name="Barry K."/>
            <person name="Miller A.N."/>
            <person name="Grigoriev I.V."/>
            <person name="Debuchy R."/>
            <person name="Gladieux P."/>
            <person name="Thoren M.H."/>
            <person name="Johannesson H."/>
        </authorList>
    </citation>
    <scope>NUCLEOTIDE SEQUENCE</scope>
    <source>
        <strain evidence="2">CBS 958.72</strain>
    </source>
</reference>
<comment type="caution">
    <text evidence="2">The sequence shown here is derived from an EMBL/GenBank/DDBJ whole genome shotgun (WGS) entry which is preliminary data.</text>
</comment>
<dbReference type="EMBL" id="JAULSN010000005">
    <property type="protein sequence ID" value="KAK3370912.1"/>
    <property type="molecule type" value="Genomic_DNA"/>
</dbReference>